<comment type="caution">
    <text evidence="3">The sequence shown here is derived from an EMBL/GenBank/DDBJ whole genome shotgun (WGS) entry which is preliminary data.</text>
</comment>
<keyword evidence="4" id="KW-1185">Reference proteome</keyword>
<dbReference type="InterPro" id="IPR050266">
    <property type="entry name" value="AB_hydrolase_sf"/>
</dbReference>
<dbReference type="PRINTS" id="PR00111">
    <property type="entry name" value="ABHYDROLASE"/>
</dbReference>
<dbReference type="GO" id="GO:0006355">
    <property type="term" value="P:regulation of DNA-templated transcription"/>
    <property type="evidence" value="ECO:0007669"/>
    <property type="project" value="InterPro"/>
</dbReference>
<dbReference type="GO" id="GO:0003677">
    <property type="term" value="F:DNA binding"/>
    <property type="evidence" value="ECO:0007669"/>
    <property type="project" value="InterPro"/>
</dbReference>
<reference evidence="3 4" key="2">
    <citation type="submission" date="2020-03" db="EMBL/GenBank/DDBJ databases">
        <title>Kangsaoukella pontilimi gen. nov., sp. nov., a new member of the family Rhodobacteraceae isolated from a tidal mudflat.</title>
        <authorList>
            <person name="Kim I.S."/>
        </authorList>
    </citation>
    <scope>NUCLEOTIDE SEQUENCE [LARGE SCALE GENOMIC DNA]</scope>
    <source>
        <strain evidence="3 4">GH1-50</strain>
    </source>
</reference>
<dbReference type="Gene3D" id="3.40.50.1820">
    <property type="entry name" value="alpha/beta hydrolase"/>
    <property type="match status" value="1"/>
</dbReference>
<proteinExistence type="predicted"/>
<dbReference type="SMART" id="SM00421">
    <property type="entry name" value="HTH_LUXR"/>
    <property type="match status" value="1"/>
</dbReference>
<dbReference type="PROSITE" id="PS50043">
    <property type="entry name" value="HTH_LUXR_2"/>
    <property type="match status" value="1"/>
</dbReference>
<keyword evidence="1 3" id="KW-0378">Hydrolase</keyword>
<feature type="domain" description="HTH luxR-type" evidence="2">
    <location>
        <begin position="283"/>
        <end position="348"/>
    </location>
</feature>
<sequence length="350" mass="38677">MRPVRFIETLDGKSLAWSRTGQAAAPSLVKAAAWLSHLEFDTESPVWSHYVAFLESHFDYIRYDERGCGLSDRDPGRLDVDAWTDDLERVVEAAKPAEPFVLFAMSQGTAAAVSYAVRHPERVSRLIILGGYARGIHHRDNPKAAALYDAVTEIFRAGFDEENAAFREVFTKRFLPEGTPEQITWFNELCRRTTTAETGARLLTARADMDVSGMLADVSVPTLILHADGDAVAPVDEGRFLARHIPDAEFCVLPSKNHILQPDEPAWQIACAEILRFAKGGDSGADLPDLTPKEREILALICQAKPNKQIARELDMSEKTVRNHATHIFAKLGVSTRQEAIVKMAGRGGA</sequence>
<dbReference type="Pfam" id="PF00561">
    <property type="entry name" value="Abhydrolase_1"/>
    <property type="match status" value="1"/>
</dbReference>
<dbReference type="InterPro" id="IPR000792">
    <property type="entry name" value="Tscrpt_reg_LuxR_C"/>
</dbReference>
<evidence type="ECO:0000259" key="2">
    <source>
        <dbReference type="PROSITE" id="PS50043"/>
    </source>
</evidence>
<dbReference type="EMBL" id="WUPT01000001">
    <property type="protein sequence ID" value="MXQ07611.1"/>
    <property type="molecule type" value="Genomic_DNA"/>
</dbReference>
<evidence type="ECO:0000313" key="3">
    <source>
        <dbReference type="EMBL" id="MXQ07611.1"/>
    </source>
</evidence>
<organism evidence="3 4">
    <name type="scientific">Kangsaoukella pontilimi</name>
    <dbReference type="NCBI Taxonomy" id="2691042"/>
    <lineage>
        <taxon>Bacteria</taxon>
        <taxon>Pseudomonadati</taxon>
        <taxon>Pseudomonadota</taxon>
        <taxon>Alphaproteobacteria</taxon>
        <taxon>Rhodobacterales</taxon>
        <taxon>Paracoccaceae</taxon>
        <taxon>Kangsaoukella</taxon>
    </lineage>
</organism>
<dbReference type="CDD" id="cd06170">
    <property type="entry name" value="LuxR_C_like"/>
    <property type="match status" value="1"/>
</dbReference>
<dbReference type="InterPro" id="IPR000073">
    <property type="entry name" value="AB_hydrolase_1"/>
</dbReference>
<dbReference type="GO" id="GO:0016020">
    <property type="term" value="C:membrane"/>
    <property type="evidence" value="ECO:0007669"/>
    <property type="project" value="TreeGrafter"/>
</dbReference>
<dbReference type="AlphaFoldDB" id="A0A7C9MCI7"/>
<dbReference type="InterPro" id="IPR036388">
    <property type="entry name" value="WH-like_DNA-bd_sf"/>
</dbReference>
<dbReference type="GO" id="GO:0016787">
    <property type="term" value="F:hydrolase activity"/>
    <property type="evidence" value="ECO:0007669"/>
    <property type="project" value="UniProtKB-KW"/>
</dbReference>
<accession>A0A7C9MCI7</accession>
<dbReference type="Pfam" id="PF00196">
    <property type="entry name" value="GerE"/>
    <property type="match status" value="1"/>
</dbReference>
<dbReference type="Gene3D" id="1.10.10.10">
    <property type="entry name" value="Winged helix-like DNA-binding domain superfamily/Winged helix DNA-binding domain"/>
    <property type="match status" value="1"/>
</dbReference>
<dbReference type="PANTHER" id="PTHR43798:SF31">
    <property type="entry name" value="AB HYDROLASE SUPERFAMILY PROTEIN YCLE"/>
    <property type="match status" value="1"/>
</dbReference>
<dbReference type="InterPro" id="IPR029058">
    <property type="entry name" value="AB_hydrolase_fold"/>
</dbReference>
<dbReference type="SUPFAM" id="SSF46894">
    <property type="entry name" value="C-terminal effector domain of the bipartite response regulators"/>
    <property type="match status" value="1"/>
</dbReference>
<evidence type="ECO:0000256" key="1">
    <source>
        <dbReference type="ARBA" id="ARBA00022801"/>
    </source>
</evidence>
<gene>
    <name evidence="3" type="ORF">GQ651_07105</name>
</gene>
<dbReference type="PRINTS" id="PR00038">
    <property type="entry name" value="HTHLUXR"/>
</dbReference>
<dbReference type="SUPFAM" id="SSF53474">
    <property type="entry name" value="alpha/beta-Hydrolases"/>
    <property type="match status" value="1"/>
</dbReference>
<dbReference type="RefSeq" id="WP_160763476.1">
    <property type="nucleotide sequence ID" value="NZ_WUPT01000001.1"/>
</dbReference>
<evidence type="ECO:0000313" key="4">
    <source>
        <dbReference type="Proteomes" id="UP000480350"/>
    </source>
</evidence>
<name>A0A7C9MCI7_9RHOB</name>
<dbReference type="PANTHER" id="PTHR43798">
    <property type="entry name" value="MONOACYLGLYCEROL LIPASE"/>
    <property type="match status" value="1"/>
</dbReference>
<protein>
    <submittedName>
        <fullName evidence="3">Alpha/beta fold hydrolase</fullName>
    </submittedName>
</protein>
<dbReference type="Proteomes" id="UP000480350">
    <property type="component" value="Unassembled WGS sequence"/>
</dbReference>
<reference evidence="3 4" key="1">
    <citation type="submission" date="2019-12" db="EMBL/GenBank/DDBJ databases">
        <authorList>
            <person name="Lee S.D."/>
        </authorList>
    </citation>
    <scope>NUCLEOTIDE SEQUENCE [LARGE SCALE GENOMIC DNA]</scope>
    <source>
        <strain evidence="3 4">GH1-50</strain>
    </source>
</reference>
<dbReference type="InterPro" id="IPR016032">
    <property type="entry name" value="Sig_transdc_resp-reg_C-effctor"/>
</dbReference>